<protein>
    <submittedName>
        <fullName evidence="2">Uncharacterized protein</fullName>
    </submittedName>
</protein>
<evidence type="ECO:0000313" key="3">
    <source>
        <dbReference type="Proteomes" id="UP001152622"/>
    </source>
</evidence>
<proteinExistence type="predicted"/>
<organism evidence="2 3">
    <name type="scientific">Synaphobranchus kaupii</name>
    <name type="common">Kaup's arrowtooth eel</name>
    <dbReference type="NCBI Taxonomy" id="118154"/>
    <lineage>
        <taxon>Eukaryota</taxon>
        <taxon>Metazoa</taxon>
        <taxon>Chordata</taxon>
        <taxon>Craniata</taxon>
        <taxon>Vertebrata</taxon>
        <taxon>Euteleostomi</taxon>
        <taxon>Actinopterygii</taxon>
        <taxon>Neopterygii</taxon>
        <taxon>Teleostei</taxon>
        <taxon>Anguilliformes</taxon>
        <taxon>Synaphobranchidae</taxon>
        <taxon>Synaphobranchus</taxon>
    </lineage>
</organism>
<dbReference type="Proteomes" id="UP001152622">
    <property type="component" value="Chromosome 3"/>
</dbReference>
<keyword evidence="3" id="KW-1185">Reference proteome</keyword>
<name>A0A9Q1FUG7_SYNKA</name>
<evidence type="ECO:0000313" key="2">
    <source>
        <dbReference type="EMBL" id="KAJ8367856.1"/>
    </source>
</evidence>
<comment type="caution">
    <text evidence="2">The sequence shown here is derived from an EMBL/GenBank/DDBJ whole genome shotgun (WGS) entry which is preliminary data.</text>
</comment>
<sequence length="88" mass="9458">MQGKDTAVRLNTGPEIQDKHLQMSVSQEHLAWEISKQRWPGFTHPLSLSVCACVLGQRWIAATEATGGGVKEINTSAKAGAERLNSGA</sequence>
<reference evidence="2" key="1">
    <citation type="journal article" date="2023" name="Science">
        <title>Genome structures resolve the early diversification of teleost fishes.</title>
        <authorList>
            <person name="Parey E."/>
            <person name="Louis A."/>
            <person name="Montfort J."/>
            <person name="Bouchez O."/>
            <person name="Roques C."/>
            <person name="Iampietro C."/>
            <person name="Lluch J."/>
            <person name="Castinel A."/>
            <person name="Donnadieu C."/>
            <person name="Desvignes T."/>
            <person name="Floi Bucao C."/>
            <person name="Jouanno E."/>
            <person name="Wen M."/>
            <person name="Mejri S."/>
            <person name="Dirks R."/>
            <person name="Jansen H."/>
            <person name="Henkel C."/>
            <person name="Chen W.J."/>
            <person name="Zahm M."/>
            <person name="Cabau C."/>
            <person name="Klopp C."/>
            <person name="Thompson A.W."/>
            <person name="Robinson-Rechavi M."/>
            <person name="Braasch I."/>
            <person name="Lecointre G."/>
            <person name="Bobe J."/>
            <person name="Postlethwait J.H."/>
            <person name="Berthelot C."/>
            <person name="Roest Crollius H."/>
            <person name="Guiguen Y."/>
        </authorList>
    </citation>
    <scope>NUCLEOTIDE SEQUENCE</scope>
    <source>
        <strain evidence="2">WJC10195</strain>
    </source>
</reference>
<dbReference type="EMBL" id="JAINUF010000003">
    <property type="protein sequence ID" value="KAJ8367856.1"/>
    <property type="molecule type" value="Genomic_DNA"/>
</dbReference>
<accession>A0A9Q1FUG7</accession>
<feature type="region of interest" description="Disordered" evidence="1">
    <location>
        <begin position="1"/>
        <end position="21"/>
    </location>
</feature>
<dbReference type="AlphaFoldDB" id="A0A9Q1FUG7"/>
<evidence type="ECO:0000256" key="1">
    <source>
        <dbReference type="SAM" id="MobiDB-lite"/>
    </source>
</evidence>
<gene>
    <name evidence="2" type="ORF">SKAU_G00078840</name>
</gene>